<accession>A0A8S5T394</accession>
<keyword evidence="1 2" id="KW-0238">DNA-binding</keyword>
<dbReference type="GO" id="GO:0003697">
    <property type="term" value="F:single-stranded DNA binding"/>
    <property type="evidence" value="ECO:0007669"/>
    <property type="project" value="InterPro"/>
</dbReference>
<dbReference type="GO" id="GO:0006260">
    <property type="term" value="P:DNA replication"/>
    <property type="evidence" value="ECO:0007669"/>
    <property type="project" value="InterPro"/>
</dbReference>
<feature type="region of interest" description="Disordered" evidence="3">
    <location>
        <begin position="111"/>
        <end position="134"/>
    </location>
</feature>
<reference evidence="4" key="1">
    <citation type="journal article" date="2021" name="Proc. Natl. Acad. Sci. U.S.A.">
        <title>A Catalog of Tens of Thousands of Viruses from Human Metagenomes Reveals Hidden Associations with Chronic Diseases.</title>
        <authorList>
            <person name="Tisza M.J."/>
            <person name="Buck C.B."/>
        </authorList>
    </citation>
    <scope>NUCLEOTIDE SEQUENCE</scope>
    <source>
        <strain evidence="4">Ct31P9</strain>
    </source>
</reference>
<dbReference type="Pfam" id="PF00436">
    <property type="entry name" value="SSB"/>
    <property type="match status" value="1"/>
</dbReference>
<evidence type="ECO:0000313" key="4">
    <source>
        <dbReference type="EMBL" id="DAF57729.1"/>
    </source>
</evidence>
<dbReference type="SUPFAM" id="SSF50249">
    <property type="entry name" value="Nucleic acid-binding proteins"/>
    <property type="match status" value="1"/>
</dbReference>
<dbReference type="PROSITE" id="PS50935">
    <property type="entry name" value="SSB"/>
    <property type="match status" value="1"/>
</dbReference>
<dbReference type="NCBIfam" id="TIGR00621">
    <property type="entry name" value="ssb"/>
    <property type="match status" value="1"/>
</dbReference>
<organism evidence="4">
    <name type="scientific">Myoviridae sp. ct31P9</name>
    <dbReference type="NCBI Taxonomy" id="2827657"/>
    <lineage>
        <taxon>Viruses</taxon>
        <taxon>Duplodnaviria</taxon>
        <taxon>Heunggongvirae</taxon>
        <taxon>Uroviricota</taxon>
        <taxon>Caudoviricetes</taxon>
    </lineage>
</organism>
<evidence type="ECO:0000256" key="1">
    <source>
        <dbReference type="ARBA" id="ARBA00023125"/>
    </source>
</evidence>
<dbReference type="PIRSF" id="PIRSF002070">
    <property type="entry name" value="SSB"/>
    <property type="match status" value="1"/>
</dbReference>
<evidence type="ECO:0000256" key="2">
    <source>
        <dbReference type="PIRNR" id="PIRNR002070"/>
    </source>
</evidence>
<proteinExistence type="predicted"/>
<dbReference type="InterPro" id="IPR000424">
    <property type="entry name" value="Primosome_PriB/ssb"/>
</dbReference>
<dbReference type="EMBL" id="BK032738">
    <property type="protein sequence ID" value="DAF57729.1"/>
    <property type="molecule type" value="Genomic_DNA"/>
</dbReference>
<name>A0A8S5T394_9CAUD</name>
<evidence type="ECO:0000256" key="3">
    <source>
        <dbReference type="SAM" id="MobiDB-lite"/>
    </source>
</evidence>
<dbReference type="InterPro" id="IPR011344">
    <property type="entry name" value="ssDNA-bd"/>
</dbReference>
<dbReference type="InterPro" id="IPR012340">
    <property type="entry name" value="NA-bd_OB-fold"/>
</dbReference>
<protein>
    <recommendedName>
        <fullName evidence="2">Single-stranded DNA-binding protein</fullName>
    </recommendedName>
</protein>
<sequence>MNNVQLEGNLARDIEISFSKNGMAVARGTVACNRRIKDGDEWKDVADFVPFTAFGALAEGMDQWTKGQRVWVFGRFSTSKYEKDGETRYSSNVIATGAGTALFPYKKKSEDGIPASQGNGFEDLGTPVDEELPF</sequence>
<dbReference type="CDD" id="cd04496">
    <property type="entry name" value="SSB_OBF"/>
    <property type="match status" value="1"/>
</dbReference>
<dbReference type="Gene3D" id="2.40.50.140">
    <property type="entry name" value="Nucleic acid-binding proteins"/>
    <property type="match status" value="1"/>
</dbReference>